<reference evidence="2 3" key="2">
    <citation type="journal article" date="2023" name="Mol. Biol. Evol.">
        <title>Genomics of Secondarily Temperate Adaptation in the Only Non-Antarctic Icefish.</title>
        <authorList>
            <person name="Rivera-Colon A.G."/>
            <person name="Rayamajhi N."/>
            <person name="Minhas B.F."/>
            <person name="Madrigal G."/>
            <person name="Bilyk K.T."/>
            <person name="Yoon V."/>
            <person name="Hune M."/>
            <person name="Gregory S."/>
            <person name="Cheng C.H.C."/>
            <person name="Catchen J.M."/>
        </authorList>
    </citation>
    <scope>NUCLEOTIDE SEQUENCE [LARGE SCALE GENOMIC DNA]</scope>
    <source>
        <strain evidence="2">JMC-PN-2008</strain>
    </source>
</reference>
<name>A0AAN7XZK7_ELEMC</name>
<evidence type="ECO:0000256" key="1">
    <source>
        <dbReference type="SAM" id="MobiDB-lite"/>
    </source>
</evidence>
<dbReference type="AlphaFoldDB" id="A0AAN7XZK7"/>
<gene>
    <name evidence="2" type="ORF">PBY51_009809</name>
</gene>
<feature type="compositionally biased region" description="Polar residues" evidence="1">
    <location>
        <begin position="72"/>
        <end position="82"/>
    </location>
</feature>
<accession>A0AAN7XZK7</accession>
<evidence type="ECO:0000313" key="3">
    <source>
        <dbReference type="Proteomes" id="UP001346869"/>
    </source>
</evidence>
<keyword evidence="3" id="KW-1185">Reference proteome</keyword>
<proteinExistence type="predicted"/>
<feature type="region of interest" description="Disordered" evidence="1">
    <location>
        <begin position="64"/>
        <end position="87"/>
    </location>
</feature>
<dbReference type="Proteomes" id="UP001346869">
    <property type="component" value="Unassembled WGS sequence"/>
</dbReference>
<organism evidence="2 3">
    <name type="scientific">Eleginops maclovinus</name>
    <name type="common">Patagonian blennie</name>
    <name type="synonym">Eleginus maclovinus</name>
    <dbReference type="NCBI Taxonomy" id="56733"/>
    <lineage>
        <taxon>Eukaryota</taxon>
        <taxon>Metazoa</taxon>
        <taxon>Chordata</taxon>
        <taxon>Craniata</taxon>
        <taxon>Vertebrata</taxon>
        <taxon>Euteleostomi</taxon>
        <taxon>Actinopterygii</taxon>
        <taxon>Neopterygii</taxon>
        <taxon>Teleostei</taxon>
        <taxon>Neoteleostei</taxon>
        <taxon>Acanthomorphata</taxon>
        <taxon>Eupercaria</taxon>
        <taxon>Perciformes</taxon>
        <taxon>Notothenioidei</taxon>
        <taxon>Eleginopidae</taxon>
        <taxon>Eleginops</taxon>
    </lineage>
</organism>
<reference evidence="2 3" key="1">
    <citation type="journal article" date="2023" name="Genes (Basel)">
        <title>Chromosome-Level Genome Assembly and Circadian Gene Repertoire of the Patagonia Blennie Eleginops maclovinus-The Closest Ancestral Proxy of Antarctic Cryonotothenioids.</title>
        <authorList>
            <person name="Cheng C.C."/>
            <person name="Rivera-Colon A.G."/>
            <person name="Minhas B.F."/>
            <person name="Wilson L."/>
            <person name="Rayamajhi N."/>
            <person name="Vargas-Chacoff L."/>
            <person name="Catchen J.M."/>
        </authorList>
    </citation>
    <scope>NUCLEOTIDE SEQUENCE [LARGE SCALE GENOMIC DNA]</scope>
    <source>
        <strain evidence="2">JMC-PN-2008</strain>
    </source>
</reference>
<protein>
    <submittedName>
        <fullName evidence="2">Uncharacterized protein</fullName>
    </submittedName>
</protein>
<evidence type="ECO:0000313" key="2">
    <source>
        <dbReference type="EMBL" id="KAK5868832.1"/>
    </source>
</evidence>
<sequence length="110" mass="12782">MTEINCHSPSDVKLNLPVDTQSFGDGRFFQSVFSACINPEDCSHTPDIHLQSVRFYRHPAGWREARGRETNRNSSDTKQQNMKVKRNTSHQFILLLLQERCANSEPRYEE</sequence>
<dbReference type="EMBL" id="JAUZQC010000007">
    <property type="protein sequence ID" value="KAK5868832.1"/>
    <property type="molecule type" value="Genomic_DNA"/>
</dbReference>
<comment type="caution">
    <text evidence="2">The sequence shown here is derived from an EMBL/GenBank/DDBJ whole genome shotgun (WGS) entry which is preliminary data.</text>
</comment>